<keyword evidence="4" id="KW-1015">Disulfide bond</keyword>
<dbReference type="PROSITE" id="PS51352">
    <property type="entry name" value="THIOREDOXIN_2"/>
    <property type="match status" value="1"/>
</dbReference>
<dbReference type="STRING" id="59895.A0A103XM49"/>
<dbReference type="PROSITE" id="PS00194">
    <property type="entry name" value="THIOREDOXIN_1"/>
    <property type="match status" value="1"/>
</dbReference>
<evidence type="ECO:0000256" key="2">
    <source>
        <dbReference type="ARBA" id="ARBA00022946"/>
    </source>
</evidence>
<dbReference type="CDD" id="cd02947">
    <property type="entry name" value="TRX_family"/>
    <property type="match status" value="1"/>
</dbReference>
<evidence type="ECO:0000256" key="5">
    <source>
        <dbReference type="ARBA" id="ARBA00023284"/>
    </source>
</evidence>
<dbReference type="InterPro" id="IPR036249">
    <property type="entry name" value="Thioredoxin-like_sf"/>
</dbReference>
<sequence length="217" mass="24492">CRLHDHHHIAIKITRPLTSTLYSIRSAFFLIHDLILIHQKPRFSSVVCLIQHISMAASAFCAYYLVTRPSSSMLSSSSTSHQHLKRSSALSFRVPKTRSRLRVVSMRHESKVSEVTAESWNTSILESETPVMVEFYTSWCGPCQMVHRVTDEIATDYAGKLKCVAINVDQEPRVAEEYNIKAVPIVLLFKNGQKLESVVGTMPKEFFVAAIERVLAS</sequence>
<dbReference type="Proteomes" id="UP000243975">
    <property type="component" value="Unassembled WGS sequence"/>
</dbReference>
<dbReference type="PANTHER" id="PTHR45663">
    <property type="entry name" value="GEO12009P1"/>
    <property type="match status" value="1"/>
</dbReference>
<dbReference type="OMA" id="TIMIFEH"/>
<keyword evidence="8" id="KW-1185">Reference proteome</keyword>
<dbReference type="PANTHER" id="PTHR45663:SF21">
    <property type="entry name" value="THIOREDOXIN M3, CHLOROPLASTIC"/>
    <property type="match status" value="1"/>
</dbReference>
<dbReference type="EMBL" id="LEKV01004785">
    <property type="protein sequence ID" value="KVH93288.1"/>
    <property type="molecule type" value="Genomic_DNA"/>
</dbReference>
<dbReference type="InterPro" id="IPR017937">
    <property type="entry name" value="Thioredoxin_CS"/>
</dbReference>
<evidence type="ECO:0000313" key="8">
    <source>
        <dbReference type="Proteomes" id="UP000243975"/>
    </source>
</evidence>
<proteinExistence type="predicted"/>
<organism evidence="7 8">
    <name type="scientific">Cynara cardunculus var. scolymus</name>
    <name type="common">Globe artichoke</name>
    <name type="synonym">Cynara scolymus</name>
    <dbReference type="NCBI Taxonomy" id="59895"/>
    <lineage>
        <taxon>Eukaryota</taxon>
        <taxon>Viridiplantae</taxon>
        <taxon>Streptophyta</taxon>
        <taxon>Embryophyta</taxon>
        <taxon>Tracheophyta</taxon>
        <taxon>Spermatophyta</taxon>
        <taxon>Magnoliopsida</taxon>
        <taxon>eudicotyledons</taxon>
        <taxon>Gunneridae</taxon>
        <taxon>Pentapetalae</taxon>
        <taxon>asterids</taxon>
        <taxon>campanulids</taxon>
        <taxon>Asterales</taxon>
        <taxon>Asteraceae</taxon>
        <taxon>Carduoideae</taxon>
        <taxon>Cardueae</taxon>
        <taxon>Carduinae</taxon>
        <taxon>Cynara</taxon>
    </lineage>
</organism>
<dbReference type="AlphaFoldDB" id="A0A103XM49"/>
<protein>
    <submittedName>
        <fullName evidence="7">Thioredoxin</fullName>
    </submittedName>
</protein>
<dbReference type="GO" id="GO:0005737">
    <property type="term" value="C:cytoplasm"/>
    <property type="evidence" value="ECO:0007669"/>
    <property type="project" value="TreeGrafter"/>
</dbReference>
<evidence type="ECO:0000256" key="4">
    <source>
        <dbReference type="ARBA" id="ARBA00023157"/>
    </source>
</evidence>
<dbReference type="FunFam" id="3.40.30.10:FF:000001">
    <property type="entry name" value="Thioredoxin"/>
    <property type="match status" value="1"/>
</dbReference>
<dbReference type="GO" id="GO:0015035">
    <property type="term" value="F:protein-disulfide reductase activity"/>
    <property type="evidence" value="ECO:0007669"/>
    <property type="project" value="InterPro"/>
</dbReference>
<keyword evidence="5" id="KW-0676">Redox-active center</keyword>
<evidence type="ECO:0000313" key="7">
    <source>
        <dbReference type="EMBL" id="KVH93288.1"/>
    </source>
</evidence>
<reference evidence="7 8" key="1">
    <citation type="journal article" date="2016" name="Sci. Rep.">
        <title>The genome sequence of the outbreeding globe artichoke constructed de novo incorporating a phase-aware low-pass sequencing strategy of F1 progeny.</title>
        <authorList>
            <person name="Scaglione D."/>
            <person name="Reyes-Chin-Wo S."/>
            <person name="Acquadro A."/>
            <person name="Froenicke L."/>
            <person name="Portis E."/>
            <person name="Beitel C."/>
            <person name="Tirone M."/>
            <person name="Mauro R."/>
            <person name="Lo Monaco A."/>
            <person name="Mauromicale G."/>
            <person name="Faccioli P."/>
            <person name="Cattivelli L."/>
            <person name="Rieseberg L."/>
            <person name="Michelmore R."/>
            <person name="Lanteri S."/>
        </authorList>
    </citation>
    <scope>NUCLEOTIDE SEQUENCE [LARGE SCALE GENOMIC DNA]</scope>
    <source>
        <strain evidence="7">2C</strain>
    </source>
</reference>
<keyword evidence="3" id="KW-0249">Electron transport</keyword>
<dbReference type="NCBIfam" id="TIGR01068">
    <property type="entry name" value="thioredoxin"/>
    <property type="match status" value="1"/>
</dbReference>
<dbReference type="Gene3D" id="3.40.30.10">
    <property type="entry name" value="Glutaredoxin"/>
    <property type="match status" value="1"/>
</dbReference>
<dbReference type="GO" id="GO:0008047">
    <property type="term" value="F:enzyme activator activity"/>
    <property type="evidence" value="ECO:0007669"/>
    <property type="project" value="UniProtKB-ARBA"/>
</dbReference>
<accession>A0A103XM49</accession>
<feature type="non-terminal residue" evidence="7">
    <location>
        <position position="1"/>
    </location>
</feature>
<dbReference type="Gramene" id="KVH93288">
    <property type="protein sequence ID" value="KVH93288"/>
    <property type="gene ID" value="Ccrd_004663"/>
</dbReference>
<evidence type="ECO:0000259" key="6">
    <source>
        <dbReference type="PROSITE" id="PS51352"/>
    </source>
</evidence>
<keyword evidence="1" id="KW-0813">Transport</keyword>
<comment type="caution">
    <text evidence="7">The sequence shown here is derived from an EMBL/GenBank/DDBJ whole genome shotgun (WGS) entry which is preliminary data.</text>
</comment>
<dbReference type="InterPro" id="IPR013766">
    <property type="entry name" value="Thioredoxin_domain"/>
</dbReference>
<feature type="domain" description="Thioredoxin" evidence="6">
    <location>
        <begin position="83"/>
        <end position="216"/>
    </location>
</feature>
<dbReference type="SUPFAM" id="SSF52833">
    <property type="entry name" value="Thioredoxin-like"/>
    <property type="match status" value="1"/>
</dbReference>
<evidence type="ECO:0000256" key="1">
    <source>
        <dbReference type="ARBA" id="ARBA00022448"/>
    </source>
</evidence>
<dbReference type="Pfam" id="PF00085">
    <property type="entry name" value="Thioredoxin"/>
    <property type="match status" value="1"/>
</dbReference>
<evidence type="ECO:0000256" key="3">
    <source>
        <dbReference type="ARBA" id="ARBA00022982"/>
    </source>
</evidence>
<dbReference type="InterPro" id="IPR005746">
    <property type="entry name" value="Thioredoxin"/>
</dbReference>
<name>A0A103XM49_CYNCS</name>
<keyword evidence="2" id="KW-0809">Transit peptide</keyword>
<gene>
    <name evidence="7" type="ORF">Ccrd_004663</name>
</gene>